<sequence length="112" mass="12632">MPPQHNAFVISMPFAARVIILMPLQAHSSFSLPCTQAGSLFSFIPRQTLFTLMLSSGNARYHVSPPPTNQHRVHISSSANHRPRFRLKDLHSRTSSLFKLSFDPPHLHHLPS</sequence>
<organism evidence="1 2">
    <name type="scientific">Ilyodon furcidens</name>
    <name type="common">goldbreast splitfin</name>
    <dbReference type="NCBI Taxonomy" id="33524"/>
    <lineage>
        <taxon>Eukaryota</taxon>
        <taxon>Metazoa</taxon>
        <taxon>Chordata</taxon>
        <taxon>Craniata</taxon>
        <taxon>Vertebrata</taxon>
        <taxon>Euteleostomi</taxon>
        <taxon>Actinopterygii</taxon>
        <taxon>Neopterygii</taxon>
        <taxon>Teleostei</taxon>
        <taxon>Neoteleostei</taxon>
        <taxon>Acanthomorphata</taxon>
        <taxon>Ovalentaria</taxon>
        <taxon>Atherinomorphae</taxon>
        <taxon>Cyprinodontiformes</taxon>
        <taxon>Goodeidae</taxon>
        <taxon>Ilyodon</taxon>
    </lineage>
</organism>
<reference evidence="1 2" key="1">
    <citation type="submission" date="2021-06" db="EMBL/GenBank/DDBJ databases">
        <authorList>
            <person name="Palmer J.M."/>
        </authorList>
    </citation>
    <scope>NUCLEOTIDE SEQUENCE [LARGE SCALE GENOMIC DNA]</scope>
    <source>
        <strain evidence="2">if_2019</strain>
        <tissue evidence="1">Muscle</tissue>
    </source>
</reference>
<comment type="caution">
    <text evidence="1">The sequence shown here is derived from an EMBL/GenBank/DDBJ whole genome shotgun (WGS) entry which is preliminary data.</text>
</comment>
<evidence type="ECO:0000313" key="1">
    <source>
        <dbReference type="EMBL" id="MEQ2235082.1"/>
    </source>
</evidence>
<dbReference type="Proteomes" id="UP001482620">
    <property type="component" value="Unassembled WGS sequence"/>
</dbReference>
<gene>
    <name evidence="1" type="ORF">ILYODFUR_037997</name>
</gene>
<proteinExistence type="predicted"/>
<accession>A0ABV0TQ81</accession>
<name>A0ABV0TQ81_9TELE</name>
<dbReference type="EMBL" id="JAHRIQ010043673">
    <property type="protein sequence ID" value="MEQ2235082.1"/>
    <property type="molecule type" value="Genomic_DNA"/>
</dbReference>
<evidence type="ECO:0000313" key="2">
    <source>
        <dbReference type="Proteomes" id="UP001482620"/>
    </source>
</evidence>
<keyword evidence="2" id="KW-1185">Reference proteome</keyword>
<protein>
    <submittedName>
        <fullName evidence="1">Uncharacterized protein</fullName>
    </submittedName>
</protein>